<keyword evidence="2" id="KW-0472">Membrane</keyword>
<feature type="region of interest" description="Disordered" evidence="1">
    <location>
        <begin position="106"/>
        <end position="158"/>
    </location>
</feature>
<evidence type="ECO:0000256" key="1">
    <source>
        <dbReference type="SAM" id="MobiDB-lite"/>
    </source>
</evidence>
<organism evidence="3 4">
    <name type="scientific">Phyllosticta capitalensis</name>
    <dbReference type="NCBI Taxonomy" id="121624"/>
    <lineage>
        <taxon>Eukaryota</taxon>
        <taxon>Fungi</taxon>
        <taxon>Dikarya</taxon>
        <taxon>Ascomycota</taxon>
        <taxon>Pezizomycotina</taxon>
        <taxon>Dothideomycetes</taxon>
        <taxon>Dothideomycetes incertae sedis</taxon>
        <taxon>Botryosphaeriales</taxon>
        <taxon>Phyllostictaceae</taxon>
        <taxon>Phyllosticta</taxon>
    </lineage>
</organism>
<reference evidence="3 4" key="1">
    <citation type="submission" date="2024-04" db="EMBL/GenBank/DDBJ databases">
        <title>Phyllosticta paracitricarpa is synonymous to the EU quarantine fungus P. citricarpa based on phylogenomic analyses.</title>
        <authorList>
            <consortium name="Lawrence Berkeley National Laboratory"/>
            <person name="Van Ingen-Buijs V.A."/>
            <person name="Van Westerhoven A.C."/>
            <person name="Haridas S."/>
            <person name="Skiadas P."/>
            <person name="Martin F."/>
            <person name="Groenewald J.Z."/>
            <person name="Crous P.W."/>
            <person name="Seidl M.F."/>
        </authorList>
    </citation>
    <scope>NUCLEOTIDE SEQUENCE [LARGE SCALE GENOMIC DNA]</scope>
    <source>
        <strain evidence="3 4">CBS 123374</strain>
    </source>
</reference>
<keyword evidence="4" id="KW-1185">Reference proteome</keyword>
<dbReference type="Proteomes" id="UP001492380">
    <property type="component" value="Unassembled WGS sequence"/>
</dbReference>
<comment type="caution">
    <text evidence="3">The sequence shown here is derived from an EMBL/GenBank/DDBJ whole genome shotgun (WGS) entry which is preliminary data.</text>
</comment>
<accession>A0ABR1YMA0</accession>
<keyword evidence="2" id="KW-0812">Transmembrane</keyword>
<protein>
    <submittedName>
        <fullName evidence="3">Uncharacterized protein</fullName>
    </submittedName>
</protein>
<keyword evidence="2" id="KW-1133">Transmembrane helix</keyword>
<proteinExistence type="predicted"/>
<feature type="transmembrane region" description="Helical" evidence="2">
    <location>
        <begin position="51"/>
        <end position="71"/>
    </location>
</feature>
<gene>
    <name evidence="3" type="ORF">HDK90DRAFT_272134</name>
</gene>
<evidence type="ECO:0000313" key="4">
    <source>
        <dbReference type="Proteomes" id="UP001492380"/>
    </source>
</evidence>
<evidence type="ECO:0000313" key="3">
    <source>
        <dbReference type="EMBL" id="KAK8233627.1"/>
    </source>
</evidence>
<name>A0ABR1YMA0_9PEZI</name>
<feature type="compositionally biased region" description="Basic residues" evidence="1">
    <location>
        <begin position="149"/>
        <end position="158"/>
    </location>
</feature>
<dbReference type="EMBL" id="JBBWRZ010000006">
    <property type="protein sequence ID" value="KAK8233627.1"/>
    <property type="molecule type" value="Genomic_DNA"/>
</dbReference>
<evidence type="ECO:0000256" key="2">
    <source>
        <dbReference type="SAM" id="Phobius"/>
    </source>
</evidence>
<feature type="compositionally biased region" description="Low complexity" evidence="1">
    <location>
        <begin position="125"/>
        <end position="139"/>
    </location>
</feature>
<sequence length="158" mass="18051">MTNSSSFDSLRMWMRTTKATIRPTTEWRMHFRSEPVPTRFKLVLSTLDSSFSIFGMPSTATVLCMMAKWFGSKKRRKTSAMSFRGKASLASRWLLDSQLRHLAHLPARSSRNSKSSLNMRYPRGNPSMSSLSRMPPLNSAFNDCSQPQSRRRFPIGHG</sequence>
<feature type="compositionally biased region" description="Polar residues" evidence="1">
    <location>
        <begin position="109"/>
        <end position="118"/>
    </location>
</feature>